<evidence type="ECO:0000313" key="18">
    <source>
        <dbReference type="Proteomes" id="UP000245423"/>
    </source>
</evidence>
<dbReference type="Proteomes" id="UP000245423">
    <property type="component" value="Chromosome 1"/>
</dbReference>
<dbReference type="GO" id="GO:0005524">
    <property type="term" value="F:ATP binding"/>
    <property type="evidence" value="ECO:0007669"/>
    <property type="project" value="UniProtKB-UniRule"/>
</dbReference>
<dbReference type="Pfam" id="PF01923">
    <property type="entry name" value="Cob_adeno_trans"/>
    <property type="match status" value="1"/>
</dbReference>
<keyword evidence="18" id="KW-1185">Reference proteome</keyword>
<proteinExistence type="inferred from homology"/>
<evidence type="ECO:0000256" key="8">
    <source>
        <dbReference type="ARBA" id="ARBA00022741"/>
    </source>
</evidence>
<dbReference type="FunFam" id="1.20.1200.10:FF:000001">
    <property type="entry name" value="Cob(I)yrinic acid a,c-diamide adenosyltransferase"/>
    <property type="match status" value="1"/>
</dbReference>
<evidence type="ECO:0000256" key="3">
    <source>
        <dbReference type="ARBA" id="ARBA00011233"/>
    </source>
</evidence>
<evidence type="ECO:0000256" key="7">
    <source>
        <dbReference type="ARBA" id="ARBA00022679"/>
    </source>
</evidence>
<dbReference type="EC" id="2.5.1.17" evidence="4 15"/>
<evidence type="ECO:0000256" key="1">
    <source>
        <dbReference type="ARBA" id="ARBA00005121"/>
    </source>
</evidence>
<evidence type="ECO:0000313" key="17">
    <source>
        <dbReference type="EMBL" id="SHD78414.1"/>
    </source>
</evidence>
<dbReference type="PANTHER" id="PTHR12213:SF0">
    <property type="entry name" value="CORRINOID ADENOSYLTRANSFERASE MMAB"/>
    <property type="match status" value="1"/>
</dbReference>
<dbReference type="EMBL" id="LT669839">
    <property type="protein sequence ID" value="SHD78414.1"/>
    <property type="molecule type" value="Genomic_DNA"/>
</dbReference>
<dbReference type="Gene3D" id="1.20.1200.10">
    <property type="entry name" value="Cobalamin adenosyltransferase-like"/>
    <property type="match status" value="1"/>
</dbReference>
<dbReference type="AlphaFoldDB" id="M1ZGH9"/>
<keyword evidence="9 15" id="KW-0067">ATP-binding</keyword>
<dbReference type="NCBIfam" id="TIGR00636">
    <property type="entry name" value="PduO_Nterm"/>
    <property type="match status" value="1"/>
</dbReference>
<protein>
    <recommendedName>
        <fullName evidence="5 15">Corrinoid adenosyltransferase</fullName>
        <ecNumber evidence="4 15">2.5.1.17</ecNumber>
    </recommendedName>
    <alternativeName>
        <fullName evidence="10 15">Cob(II)alamin adenosyltransferase</fullName>
    </alternativeName>
    <alternativeName>
        <fullName evidence="12 15">Cob(II)yrinic acid a,c-diamide adenosyltransferase</fullName>
    </alternativeName>
    <alternativeName>
        <fullName evidence="11 15">Cobinamide/cobalamin adenosyltransferase</fullName>
    </alternativeName>
</protein>
<dbReference type="PANTHER" id="PTHR12213">
    <property type="entry name" value="CORRINOID ADENOSYLTRANSFERASE"/>
    <property type="match status" value="1"/>
</dbReference>
<reference evidence="17 18" key="1">
    <citation type="submission" date="2016-11" db="EMBL/GenBank/DDBJ databases">
        <authorList>
            <person name="Manzoor S."/>
        </authorList>
    </citation>
    <scope>NUCLEOTIDE SEQUENCE [LARGE SCALE GENOMIC DNA]</scope>
    <source>
        <strain evidence="17">Clostridium ultunense strain Esp</strain>
    </source>
</reference>
<dbReference type="UniPathway" id="UPA00148">
    <property type="reaction ID" value="UER00233"/>
</dbReference>
<comment type="similarity">
    <text evidence="2 15">Belongs to the Cob(I)alamin adenosyltransferase family.</text>
</comment>
<dbReference type="InterPro" id="IPR029499">
    <property type="entry name" value="PduO-typ"/>
</dbReference>
<evidence type="ECO:0000256" key="14">
    <source>
        <dbReference type="ARBA" id="ARBA00048692"/>
    </source>
</evidence>
<name>M1ZGH9_9FIRM</name>
<feature type="domain" description="Cobalamin adenosyltransferase-like" evidence="16">
    <location>
        <begin position="3"/>
        <end position="165"/>
    </location>
</feature>
<keyword evidence="6 15" id="KW-0169">Cobalamin biosynthesis</keyword>
<evidence type="ECO:0000259" key="16">
    <source>
        <dbReference type="Pfam" id="PF01923"/>
    </source>
</evidence>
<organism evidence="17 18">
    <name type="scientific">[Clostridium] ultunense Esp</name>
    <dbReference type="NCBI Taxonomy" id="1288971"/>
    <lineage>
        <taxon>Bacteria</taxon>
        <taxon>Bacillati</taxon>
        <taxon>Bacillota</taxon>
        <taxon>Tissierellia</taxon>
        <taxon>Tissierellales</taxon>
        <taxon>Tepidimicrobiaceae</taxon>
        <taxon>Schnuerera</taxon>
    </lineage>
</organism>
<dbReference type="RefSeq" id="WP_005587640.1">
    <property type="nucleotide sequence ID" value="NZ_LT669839.1"/>
</dbReference>
<comment type="pathway">
    <text evidence="1 15">Cofactor biosynthesis; adenosylcobalamin biosynthesis; adenosylcobalamin from cob(II)yrinate a,c-diamide: step 2/7.</text>
</comment>
<comment type="subunit">
    <text evidence="3">Homotrimer.</text>
</comment>
<evidence type="ECO:0000256" key="6">
    <source>
        <dbReference type="ARBA" id="ARBA00022573"/>
    </source>
</evidence>
<dbReference type="GO" id="GO:0008817">
    <property type="term" value="F:corrinoid adenosyltransferase activity"/>
    <property type="evidence" value="ECO:0007669"/>
    <property type="project" value="UniProtKB-UniRule"/>
</dbReference>
<keyword evidence="7 15" id="KW-0808">Transferase</keyword>
<evidence type="ECO:0000256" key="15">
    <source>
        <dbReference type="RuleBase" id="RU366026"/>
    </source>
</evidence>
<dbReference type="InterPro" id="IPR036451">
    <property type="entry name" value="CblAdoTrfase-like_sf"/>
</dbReference>
<keyword evidence="8 15" id="KW-0547">Nucleotide-binding</keyword>
<evidence type="ECO:0000256" key="10">
    <source>
        <dbReference type="ARBA" id="ARBA00031529"/>
    </source>
</evidence>
<dbReference type="GO" id="GO:0009236">
    <property type="term" value="P:cobalamin biosynthetic process"/>
    <property type="evidence" value="ECO:0007669"/>
    <property type="project" value="UniProtKB-UniRule"/>
</dbReference>
<evidence type="ECO:0000256" key="2">
    <source>
        <dbReference type="ARBA" id="ARBA00007487"/>
    </source>
</evidence>
<evidence type="ECO:0000256" key="5">
    <source>
        <dbReference type="ARBA" id="ARBA00020963"/>
    </source>
</evidence>
<sequence length="176" mass="20213">MSIYTKTGDKGTTSLFDNKRVSKDDIRVESYGTVDELVSFLGLAKNYIDEGEIYNIIQEVQNKLFTVASNLATEDKTKVKYYIIEEDIEYLEDNIDEYMGRLNNPTGFIIPGSGKKSGYLHVCRTICRRAERRIITLGSLSEVDPLVIKYVNRLSDLIYALARYLEEEEIKVEYIP</sequence>
<evidence type="ECO:0000256" key="9">
    <source>
        <dbReference type="ARBA" id="ARBA00022840"/>
    </source>
</evidence>
<accession>M1ZGH9</accession>
<dbReference type="HOGENOM" id="CLU_083486_0_1_9"/>
<comment type="catalytic activity">
    <reaction evidence="14 15">
        <text>2 cob(II)alamin + reduced [electron-transfer flavoprotein] + 2 ATP = 2 adenosylcob(III)alamin + 2 triphosphate + oxidized [electron-transfer flavoprotein] + 3 H(+)</text>
        <dbReference type="Rhea" id="RHEA:28671"/>
        <dbReference type="Rhea" id="RHEA-COMP:10685"/>
        <dbReference type="Rhea" id="RHEA-COMP:10686"/>
        <dbReference type="ChEBI" id="CHEBI:15378"/>
        <dbReference type="ChEBI" id="CHEBI:16304"/>
        <dbReference type="ChEBI" id="CHEBI:18036"/>
        <dbReference type="ChEBI" id="CHEBI:18408"/>
        <dbReference type="ChEBI" id="CHEBI:30616"/>
        <dbReference type="ChEBI" id="CHEBI:57692"/>
        <dbReference type="ChEBI" id="CHEBI:58307"/>
        <dbReference type="EC" id="2.5.1.17"/>
    </reaction>
</comment>
<evidence type="ECO:0000256" key="13">
    <source>
        <dbReference type="ARBA" id="ARBA00048555"/>
    </source>
</evidence>
<evidence type="ECO:0000256" key="4">
    <source>
        <dbReference type="ARBA" id="ARBA00012454"/>
    </source>
</evidence>
<evidence type="ECO:0000256" key="11">
    <source>
        <dbReference type="ARBA" id="ARBA00033334"/>
    </source>
</evidence>
<dbReference type="InterPro" id="IPR016030">
    <property type="entry name" value="CblAdoTrfase-like"/>
</dbReference>
<dbReference type="OrthoDB" id="9778896at2"/>
<gene>
    <name evidence="17" type="ORF">CUESP1_3086</name>
</gene>
<dbReference type="SUPFAM" id="SSF89028">
    <property type="entry name" value="Cobalamin adenosyltransferase-like"/>
    <property type="match status" value="1"/>
</dbReference>
<comment type="catalytic activity">
    <reaction evidence="13 15">
        <text>2 cob(II)yrinate a,c diamide + reduced [electron-transfer flavoprotein] + 2 ATP = 2 adenosylcob(III)yrinate a,c-diamide + 2 triphosphate + oxidized [electron-transfer flavoprotein] + 3 H(+)</text>
        <dbReference type="Rhea" id="RHEA:11528"/>
        <dbReference type="Rhea" id="RHEA-COMP:10685"/>
        <dbReference type="Rhea" id="RHEA-COMP:10686"/>
        <dbReference type="ChEBI" id="CHEBI:15378"/>
        <dbReference type="ChEBI" id="CHEBI:18036"/>
        <dbReference type="ChEBI" id="CHEBI:30616"/>
        <dbReference type="ChEBI" id="CHEBI:57692"/>
        <dbReference type="ChEBI" id="CHEBI:58307"/>
        <dbReference type="ChEBI" id="CHEBI:58503"/>
        <dbReference type="ChEBI" id="CHEBI:58537"/>
        <dbReference type="EC" id="2.5.1.17"/>
    </reaction>
</comment>
<evidence type="ECO:0000256" key="12">
    <source>
        <dbReference type="ARBA" id="ARBA00033354"/>
    </source>
</evidence>